<dbReference type="GO" id="GO:0009246">
    <property type="term" value="P:enterobacterial common antigen biosynthetic process"/>
    <property type="evidence" value="ECO:0007669"/>
    <property type="project" value="TreeGrafter"/>
</dbReference>
<evidence type="ECO:0000256" key="1">
    <source>
        <dbReference type="ARBA" id="ARBA00004651"/>
    </source>
</evidence>
<name>A0A494X9U2_9BACL</name>
<keyword evidence="10" id="KW-0012">Acyltransferase</keyword>
<feature type="transmembrane region" description="Helical" evidence="8">
    <location>
        <begin position="12"/>
        <end position="30"/>
    </location>
</feature>
<sequence>MERRAKLREIDIVRSIAMIGVLMVHSTSAATLEMKSSGLYGIYNFLNIFFKIGTTSFILLSSFVLFYNYYPQPLTLQRFKKFYRNRLTYIIVPYVVFSVIYFVIRWYMNHKPWDIPLMWPKFLHDLLNGQAYTHLYFVFISIQLYLLFPVLLYLFKRFRWLAASAVVIGVGLQWAFFLYNREYWQVQYRGSWSPTYFGQYFLGAWLGIYFDRIKSWLIIARDTVTKGKVALWILLWAVWLTAGIKYVSIFYQARMHRAVFSNALYDALWDMYTMLTPLILMQVAFLIGGRMNTSFWVGKLRYLGVISFGVYLVHPIVLLIYRQFPPNASNPLMVHFWYLGGYCCALFISWIVVTAICRLTNWSWVLFGSVPNQMKAVDAEKEQESGRGTRVPSASPSVSG</sequence>
<organism evidence="10 11">
    <name type="scientific">Cohnella endophytica</name>
    <dbReference type="NCBI Taxonomy" id="2419778"/>
    <lineage>
        <taxon>Bacteria</taxon>
        <taxon>Bacillati</taxon>
        <taxon>Bacillota</taxon>
        <taxon>Bacilli</taxon>
        <taxon>Bacillales</taxon>
        <taxon>Paenibacillaceae</taxon>
        <taxon>Cohnella</taxon>
    </lineage>
</organism>
<dbReference type="OrthoDB" id="65129at2"/>
<feature type="transmembrane region" description="Helical" evidence="8">
    <location>
        <begin position="160"/>
        <end position="179"/>
    </location>
</feature>
<evidence type="ECO:0000256" key="7">
    <source>
        <dbReference type="SAM" id="MobiDB-lite"/>
    </source>
</evidence>
<feature type="transmembrane region" description="Helical" evidence="8">
    <location>
        <begin position="191"/>
        <end position="210"/>
    </location>
</feature>
<evidence type="ECO:0000259" key="9">
    <source>
        <dbReference type="Pfam" id="PF01757"/>
    </source>
</evidence>
<dbReference type="PANTHER" id="PTHR40074:SF2">
    <property type="entry name" value="O-ACETYLTRANSFERASE WECH"/>
    <property type="match status" value="1"/>
</dbReference>
<dbReference type="Pfam" id="PF01757">
    <property type="entry name" value="Acyl_transf_3"/>
    <property type="match status" value="1"/>
</dbReference>
<protein>
    <submittedName>
        <fullName evidence="10">Acyltransferase</fullName>
    </submittedName>
</protein>
<dbReference type="EMBL" id="RBZM01000011">
    <property type="protein sequence ID" value="RKP47260.1"/>
    <property type="molecule type" value="Genomic_DNA"/>
</dbReference>
<keyword evidence="11" id="KW-1185">Reference proteome</keyword>
<dbReference type="GO" id="GO:0016413">
    <property type="term" value="F:O-acetyltransferase activity"/>
    <property type="evidence" value="ECO:0007669"/>
    <property type="project" value="TreeGrafter"/>
</dbReference>
<feature type="transmembrane region" description="Helical" evidence="8">
    <location>
        <begin position="87"/>
        <end position="108"/>
    </location>
</feature>
<feature type="domain" description="Acyltransferase 3" evidence="9">
    <location>
        <begin position="9"/>
        <end position="352"/>
    </location>
</feature>
<dbReference type="PANTHER" id="PTHR40074">
    <property type="entry name" value="O-ACETYLTRANSFERASE WECH"/>
    <property type="match status" value="1"/>
</dbReference>
<evidence type="ECO:0000256" key="5">
    <source>
        <dbReference type="ARBA" id="ARBA00022989"/>
    </source>
</evidence>
<keyword evidence="10" id="KW-0808">Transferase</keyword>
<evidence type="ECO:0000313" key="11">
    <source>
        <dbReference type="Proteomes" id="UP000282076"/>
    </source>
</evidence>
<keyword evidence="5 8" id="KW-1133">Transmembrane helix</keyword>
<feature type="region of interest" description="Disordered" evidence="7">
    <location>
        <begin position="378"/>
        <end position="400"/>
    </location>
</feature>
<dbReference type="AlphaFoldDB" id="A0A494X9U2"/>
<accession>A0A494X9U2</accession>
<evidence type="ECO:0000256" key="3">
    <source>
        <dbReference type="ARBA" id="ARBA00022475"/>
    </source>
</evidence>
<reference evidence="10 11" key="1">
    <citation type="submission" date="2018-10" db="EMBL/GenBank/DDBJ databases">
        <title>Cohnella sp. M2MS4P-1, whole genome shotgun sequence.</title>
        <authorList>
            <person name="Tuo L."/>
        </authorList>
    </citation>
    <scope>NUCLEOTIDE SEQUENCE [LARGE SCALE GENOMIC DNA]</scope>
    <source>
        <strain evidence="10 11">M2MS4P-1</strain>
    </source>
</reference>
<feature type="transmembrane region" description="Helical" evidence="8">
    <location>
        <begin position="135"/>
        <end position="155"/>
    </location>
</feature>
<comment type="similarity">
    <text evidence="2">Belongs to the acyltransferase 3 family.</text>
</comment>
<feature type="transmembrane region" description="Helical" evidence="8">
    <location>
        <begin position="271"/>
        <end position="288"/>
    </location>
</feature>
<evidence type="ECO:0000256" key="2">
    <source>
        <dbReference type="ARBA" id="ARBA00007400"/>
    </source>
</evidence>
<comment type="caution">
    <text evidence="10">The sequence shown here is derived from an EMBL/GenBank/DDBJ whole genome shotgun (WGS) entry which is preliminary data.</text>
</comment>
<keyword evidence="4 8" id="KW-0812">Transmembrane</keyword>
<comment type="subcellular location">
    <subcellularLocation>
        <location evidence="1">Cell membrane</location>
        <topology evidence="1">Multi-pass membrane protein</topology>
    </subcellularLocation>
</comment>
<keyword evidence="6 8" id="KW-0472">Membrane</keyword>
<feature type="transmembrane region" description="Helical" evidence="8">
    <location>
        <begin position="336"/>
        <end position="357"/>
    </location>
</feature>
<proteinExistence type="inferred from homology"/>
<dbReference type="Proteomes" id="UP000282076">
    <property type="component" value="Unassembled WGS sequence"/>
</dbReference>
<keyword evidence="3" id="KW-1003">Cell membrane</keyword>
<evidence type="ECO:0000256" key="4">
    <source>
        <dbReference type="ARBA" id="ARBA00022692"/>
    </source>
</evidence>
<dbReference type="InterPro" id="IPR002656">
    <property type="entry name" value="Acyl_transf_3_dom"/>
</dbReference>
<feature type="transmembrane region" description="Helical" evidence="8">
    <location>
        <begin position="300"/>
        <end position="324"/>
    </location>
</feature>
<gene>
    <name evidence="10" type="ORF">D7Z26_23435</name>
</gene>
<feature type="transmembrane region" description="Helical" evidence="8">
    <location>
        <begin position="231"/>
        <end position="251"/>
    </location>
</feature>
<evidence type="ECO:0000256" key="8">
    <source>
        <dbReference type="SAM" id="Phobius"/>
    </source>
</evidence>
<dbReference type="RefSeq" id="WP_120979457.1">
    <property type="nucleotide sequence ID" value="NZ_RBZM01000011.1"/>
</dbReference>
<feature type="compositionally biased region" description="Basic and acidic residues" evidence="7">
    <location>
        <begin position="378"/>
        <end position="387"/>
    </location>
</feature>
<evidence type="ECO:0000256" key="6">
    <source>
        <dbReference type="ARBA" id="ARBA00023136"/>
    </source>
</evidence>
<dbReference type="GO" id="GO:0005886">
    <property type="term" value="C:plasma membrane"/>
    <property type="evidence" value="ECO:0007669"/>
    <property type="project" value="UniProtKB-SubCell"/>
</dbReference>
<feature type="transmembrane region" description="Helical" evidence="8">
    <location>
        <begin position="42"/>
        <end position="67"/>
    </location>
</feature>
<evidence type="ECO:0000313" key="10">
    <source>
        <dbReference type="EMBL" id="RKP47260.1"/>
    </source>
</evidence>